<evidence type="ECO:0000313" key="3">
    <source>
        <dbReference type="Proteomes" id="UP000010878"/>
    </source>
</evidence>
<proteinExistence type="predicted"/>
<name>L0K288_9EURY</name>
<keyword evidence="3" id="KW-1185">Reference proteome</keyword>
<dbReference type="STRING" id="694430.Natoc_3692"/>
<gene>
    <name evidence="2" type="ORF">Natoc_3692</name>
</gene>
<dbReference type="KEGG" id="nou:Natoc_3692"/>
<reference evidence="2 3" key="1">
    <citation type="submission" date="2012-11" db="EMBL/GenBank/DDBJ databases">
        <title>FINISHED of Natronococcus occultus SP4, DSM 3396.</title>
        <authorList>
            <consortium name="DOE Joint Genome Institute"/>
            <person name="Eisen J."/>
            <person name="Huntemann M."/>
            <person name="Wei C.-L."/>
            <person name="Han J."/>
            <person name="Detter J.C."/>
            <person name="Han C."/>
            <person name="Tapia R."/>
            <person name="Chen A."/>
            <person name="Kyrpides N."/>
            <person name="Mavromatis K."/>
            <person name="Markowitz V."/>
            <person name="Szeto E."/>
            <person name="Ivanova N."/>
            <person name="Mikhailova N."/>
            <person name="Ovchinnikova G."/>
            <person name="Pagani I."/>
            <person name="Pati A."/>
            <person name="Goodwin L."/>
            <person name="Nordberg H.P."/>
            <person name="Cantor M.N."/>
            <person name="Hua S.X."/>
            <person name="Woyke T."/>
            <person name="Eisen J."/>
            <person name="Klenk H.-P."/>
            <person name="Klenk H.-P."/>
        </authorList>
    </citation>
    <scope>NUCLEOTIDE SEQUENCE [LARGE SCALE GENOMIC DNA]</scope>
    <source>
        <strain evidence="2 3">SP4</strain>
    </source>
</reference>
<protein>
    <submittedName>
        <fullName evidence="2">Putative membrane protein (DUF2078)</fullName>
    </submittedName>
</protein>
<evidence type="ECO:0000313" key="2">
    <source>
        <dbReference type="EMBL" id="AGB39407.1"/>
    </source>
</evidence>
<dbReference type="EMBL" id="CP003929">
    <property type="protein sequence ID" value="AGB39407.1"/>
    <property type="molecule type" value="Genomic_DNA"/>
</dbReference>
<evidence type="ECO:0000256" key="1">
    <source>
        <dbReference type="SAM" id="MobiDB-lite"/>
    </source>
</evidence>
<organism evidence="2 3">
    <name type="scientific">Natronococcus occultus SP4</name>
    <dbReference type="NCBI Taxonomy" id="694430"/>
    <lineage>
        <taxon>Archaea</taxon>
        <taxon>Methanobacteriati</taxon>
        <taxon>Methanobacteriota</taxon>
        <taxon>Stenosarchaea group</taxon>
        <taxon>Halobacteria</taxon>
        <taxon>Halobacteriales</taxon>
        <taxon>Natrialbaceae</taxon>
        <taxon>Natronococcus</taxon>
    </lineage>
</organism>
<dbReference type="AlphaFoldDB" id="L0K288"/>
<dbReference type="Proteomes" id="UP000010878">
    <property type="component" value="Chromosome"/>
</dbReference>
<sequence length="39" mass="4520">MTTAREMTTARDRTGTANRALEELRERYARGDIATEEFE</sequence>
<dbReference type="HOGENOM" id="CLU_3302831_0_0_2"/>
<accession>L0K288</accession>
<dbReference type="eggNOG" id="arCOG03909">
    <property type="taxonomic scope" value="Archaea"/>
</dbReference>
<feature type="region of interest" description="Disordered" evidence="1">
    <location>
        <begin position="1"/>
        <end position="20"/>
    </location>
</feature>
<feature type="compositionally biased region" description="Basic and acidic residues" evidence="1">
    <location>
        <begin position="8"/>
        <end position="20"/>
    </location>
</feature>